<dbReference type="SMART" id="SM00248">
    <property type="entry name" value="ANK"/>
    <property type="match status" value="9"/>
</dbReference>
<dbReference type="OrthoDB" id="545630at2759"/>
<keyword evidence="3" id="KW-0175">Coiled coil</keyword>
<protein>
    <submittedName>
        <fullName evidence="5">Uncharacterized protein</fullName>
    </submittedName>
</protein>
<dbReference type="PRINTS" id="PR01415">
    <property type="entry name" value="ANKYRIN"/>
</dbReference>
<dbReference type="InterPro" id="IPR036770">
    <property type="entry name" value="Ankyrin_rpt-contain_sf"/>
</dbReference>
<feature type="coiled-coil region" evidence="3">
    <location>
        <begin position="169"/>
        <end position="244"/>
    </location>
</feature>
<dbReference type="AlphaFoldDB" id="A0A8J4D7Q6"/>
<dbReference type="InterPro" id="IPR010730">
    <property type="entry name" value="HET"/>
</dbReference>
<evidence type="ECO:0000313" key="6">
    <source>
        <dbReference type="Proteomes" id="UP000722791"/>
    </source>
</evidence>
<keyword evidence="1" id="KW-0677">Repeat</keyword>
<dbReference type="SUPFAM" id="SSF48403">
    <property type="entry name" value="Ankyrin repeat"/>
    <property type="match status" value="1"/>
</dbReference>
<dbReference type="InterPro" id="IPR002110">
    <property type="entry name" value="Ankyrin_rpt"/>
</dbReference>
<evidence type="ECO:0000256" key="3">
    <source>
        <dbReference type="SAM" id="Coils"/>
    </source>
</evidence>
<sequence length="1153" mass="124685">MGGASSTESQNVAIRVQPSTRNQVVPIVEATQAAQPAEDAARLRQQLQREKDDHARALEDAAAANRKLLDAAALAERLRLDGEAAAERKRLDEEAALQRARLDQQDAAERTRAAEVAAAGMAADRERLDEVASIERKRLDEEATAVRARLDEDAALERRRLDDEAAATRLRLDEEAAAARKQLDEEAAAARKQLDEEAAAARKQLDAEALAERRRWDVEGAALRKQLDDEAAAQRARLDEEAAAERRRLDGIVVALQQKLQGLLDSLSASGPVAMMPGAIPTRSPEVMESLQPTSAAAGPVVATPAVSLPAPLPVPTGPKITDNSASAAAASAAVVEERARVEQQQMLQVEAERKRQEALDKAALEQRKAEEEVERNWQDQDLLASIPTRSMQLEELPTSILDLHDGMPAALREAPMRLLLIDAVLSWPNIRVYEEVNTAEECVEMPYGDVDSAAWNTTLILSWRWSTVKPTEYTHGFAPMSDMQFAELTAVLRRAKSQGIQYVWIDWCCVPQYKSSPMVEVLRSKVFYARARAMLVLPTFVSLPSEGVVGLLLVKAMRIIRSRAERTSSRRCQITQGLLESILSKQCVAGREYFTRVWTLAERMARFGRPERLCNWLSLESWLGMLVDAMLKSAEDRSASEIYKRILGHDVGQRLDAILEPLDAAIKTGSMHVSEGLDTQVAELFELAVGIWHTEKELAEAPTKNWLESYLLDAHSGIYQAWSQADRVWAVYSYFCWKQLDQRSDSGLLEALQDLVRVTGGSRKVLMCMATKLGLAKVIAPADVDRKLITAAENNNMEQLSAALEGGAFPDIPGTDGGAALYFVAEKGNLAAVNALLKHGADVNGKNVIGATALHAASAGGHEEVVAALLAAGATVDVTRQGDRTPLHVAAEAGHDAVVRLLLKGGANKDAIDADGKTPLFLAAGSNDTPNVIRVLLEANANKDCKSKRGGNALHAAAIHGNDEIVRLLLQAGMNPNMVMPGEEAYTALHFAAENGHTACIQSLVKAGAKLDASGSFGTPLYRACVCGKVDAVKALCTLGAKTEAPEPKERRTPLMAAAYQGNVAVVRAMIAANARVEAVDKDGWTPIHYAAKADSYECCVALKNAGATTKKATSSGNYPSDLCKSSRVRGILPDGRGLLQAGGQALMNVLF</sequence>
<keyword evidence="2" id="KW-0040">ANK repeat</keyword>
<evidence type="ECO:0000256" key="4">
    <source>
        <dbReference type="SAM" id="MobiDB-lite"/>
    </source>
</evidence>
<dbReference type="PANTHER" id="PTHR24171">
    <property type="entry name" value="ANKYRIN REPEAT DOMAIN-CONTAINING PROTEIN 39-RELATED"/>
    <property type="match status" value="1"/>
</dbReference>
<dbReference type="GO" id="GO:0085020">
    <property type="term" value="P:protein K6-linked ubiquitination"/>
    <property type="evidence" value="ECO:0007669"/>
    <property type="project" value="TreeGrafter"/>
</dbReference>
<dbReference type="GO" id="GO:0004842">
    <property type="term" value="F:ubiquitin-protein transferase activity"/>
    <property type="evidence" value="ECO:0007669"/>
    <property type="project" value="TreeGrafter"/>
</dbReference>
<dbReference type="Pfam" id="PF13637">
    <property type="entry name" value="Ank_4"/>
    <property type="match status" value="1"/>
</dbReference>
<evidence type="ECO:0000256" key="1">
    <source>
        <dbReference type="ARBA" id="ARBA00022737"/>
    </source>
</evidence>
<dbReference type="EMBL" id="BNCQ01000001">
    <property type="protein sequence ID" value="GIL94235.1"/>
    <property type="molecule type" value="Genomic_DNA"/>
</dbReference>
<dbReference type="Proteomes" id="UP000722791">
    <property type="component" value="Unassembled WGS sequence"/>
</dbReference>
<dbReference type="PROSITE" id="PS50297">
    <property type="entry name" value="ANK_REP_REGION"/>
    <property type="match status" value="7"/>
</dbReference>
<accession>A0A8J4D7Q6</accession>
<feature type="coiled-coil region" evidence="3">
    <location>
        <begin position="333"/>
        <end position="375"/>
    </location>
</feature>
<dbReference type="Pfam" id="PF12796">
    <property type="entry name" value="Ank_2"/>
    <property type="match status" value="3"/>
</dbReference>
<evidence type="ECO:0000313" key="5">
    <source>
        <dbReference type="EMBL" id="GIL94235.1"/>
    </source>
</evidence>
<feature type="compositionally biased region" description="Basic and acidic residues" evidence="4">
    <location>
        <begin position="39"/>
        <end position="54"/>
    </location>
</feature>
<comment type="caution">
    <text evidence="5">The sequence shown here is derived from an EMBL/GenBank/DDBJ whole genome shotgun (WGS) entry which is preliminary data.</text>
</comment>
<feature type="region of interest" description="Disordered" evidence="4">
    <location>
        <begin position="1"/>
        <end position="20"/>
    </location>
</feature>
<name>A0A8J4D7Q6_9CHLO</name>
<feature type="region of interest" description="Disordered" evidence="4">
    <location>
        <begin position="30"/>
        <end position="54"/>
    </location>
</feature>
<dbReference type="Pfam" id="PF06985">
    <property type="entry name" value="HET"/>
    <property type="match status" value="1"/>
</dbReference>
<reference evidence="5" key="1">
    <citation type="journal article" date="2021" name="Proc. Natl. Acad. Sci. U.S.A.">
        <title>Three genomes in the algal genus Volvox reveal the fate of a haploid sex-determining region after a transition to homothallism.</title>
        <authorList>
            <person name="Yamamoto K."/>
            <person name="Hamaji T."/>
            <person name="Kawai-Toyooka H."/>
            <person name="Matsuzaki R."/>
            <person name="Takahashi F."/>
            <person name="Nishimura Y."/>
            <person name="Kawachi M."/>
            <person name="Noguchi H."/>
            <person name="Minakuchi Y."/>
            <person name="Umen J.G."/>
            <person name="Toyoda A."/>
            <person name="Nozaki H."/>
        </authorList>
    </citation>
    <scope>NUCLEOTIDE SEQUENCE</scope>
    <source>
        <strain evidence="5">NIES-3785</strain>
    </source>
</reference>
<proteinExistence type="predicted"/>
<organism evidence="5 6">
    <name type="scientific">Volvox reticuliferus</name>
    <dbReference type="NCBI Taxonomy" id="1737510"/>
    <lineage>
        <taxon>Eukaryota</taxon>
        <taxon>Viridiplantae</taxon>
        <taxon>Chlorophyta</taxon>
        <taxon>core chlorophytes</taxon>
        <taxon>Chlorophyceae</taxon>
        <taxon>CS clade</taxon>
        <taxon>Chlamydomonadales</taxon>
        <taxon>Volvocaceae</taxon>
        <taxon>Volvox</taxon>
    </lineage>
</organism>
<dbReference type="PROSITE" id="PS50088">
    <property type="entry name" value="ANK_REPEAT"/>
    <property type="match status" value="7"/>
</dbReference>
<dbReference type="Gene3D" id="1.25.40.20">
    <property type="entry name" value="Ankyrin repeat-containing domain"/>
    <property type="match status" value="4"/>
</dbReference>
<evidence type="ECO:0000256" key="2">
    <source>
        <dbReference type="ARBA" id="ARBA00023043"/>
    </source>
</evidence>
<gene>
    <name evidence="5" type="ORF">Vretimale_487</name>
</gene>